<evidence type="ECO:0000313" key="4">
    <source>
        <dbReference type="EMBL" id="GCB33848.1"/>
    </source>
</evidence>
<dbReference type="InterPro" id="IPR008254">
    <property type="entry name" value="Flavodoxin/NO_synth"/>
</dbReference>
<dbReference type="GO" id="GO:0010181">
    <property type="term" value="F:FMN binding"/>
    <property type="evidence" value="ECO:0007669"/>
    <property type="project" value="InterPro"/>
</dbReference>
<feature type="signal peptide" evidence="2">
    <location>
        <begin position="1"/>
        <end position="19"/>
    </location>
</feature>
<dbReference type="Gene3D" id="3.40.50.360">
    <property type="match status" value="1"/>
</dbReference>
<dbReference type="EMBL" id="BHWB01000002">
    <property type="protein sequence ID" value="GCB33848.1"/>
    <property type="molecule type" value="Genomic_DNA"/>
</dbReference>
<protein>
    <recommendedName>
        <fullName evidence="3">Flavodoxin-like domain-containing protein</fullName>
    </recommendedName>
</protein>
<dbReference type="InterPro" id="IPR029039">
    <property type="entry name" value="Flavoprotein-like_sf"/>
</dbReference>
<name>A0A401LQL8_9BACE</name>
<dbReference type="AlphaFoldDB" id="A0A401LQL8"/>
<dbReference type="Proteomes" id="UP000288079">
    <property type="component" value="Unassembled WGS sequence"/>
</dbReference>
<keyword evidence="2" id="KW-0732">Signal</keyword>
<sequence length="225" mass="25349">MKKYLIYLMMVVAVMTFGACSPNEDYEPKIPGVETPETPDDGEEENPGNPDNSKNPDEPETPDTSNGDSKILVAYFSWEGTTQRMAQEIVKQTSADVFRIEPVVPYPTEYTPCTEVAREEKDNNARPAIVGKVENWEQYDIVFIGCPVWWWTTPMIICTFAESYDFKGKTVVPFCTYAATYRNETLARIVELTPDAEHLTGEGLTSGRINEQNIASWLKDIGVIK</sequence>
<dbReference type="OrthoDB" id="9806505at2"/>
<feature type="region of interest" description="Disordered" evidence="1">
    <location>
        <begin position="23"/>
        <end position="68"/>
    </location>
</feature>
<dbReference type="RefSeq" id="WP_125040136.1">
    <property type="nucleotide sequence ID" value="NZ_BHWB01000002.1"/>
</dbReference>
<dbReference type="PROSITE" id="PS51257">
    <property type="entry name" value="PROKAR_LIPOPROTEIN"/>
    <property type="match status" value="1"/>
</dbReference>
<proteinExistence type="predicted"/>
<keyword evidence="5" id="KW-1185">Reference proteome</keyword>
<evidence type="ECO:0000313" key="5">
    <source>
        <dbReference type="Proteomes" id="UP000288079"/>
    </source>
</evidence>
<feature type="compositionally biased region" description="Acidic residues" evidence="1">
    <location>
        <begin position="37"/>
        <end position="46"/>
    </location>
</feature>
<accession>A0A401LQL8</accession>
<dbReference type="PANTHER" id="PTHR39201:SF1">
    <property type="entry name" value="FLAVODOXIN-LIKE DOMAIN-CONTAINING PROTEIN"/>
    <property type="match status" value="1"/>
</dbReference>
<feature type="domain" description="Flavodoxin-like" evidence="3">
    <location>
        <begin position="70"/>
        <end position="220"/>
    </location>
</feature>
<organism evidence="4 5">
    <name type="scientific">Bacteroides faecalis</name>
    <dbReference type="NCBI Taxonomy" id="2447885"/>
    <lineage>
        <taxon>Bacteria</taxon>
        <taxon>Pseudomonadati</taxon>
        <taxon>Bacteroidota</taxon>
        <taxon>Bacteroidia</taxon>
        <taxon>Bacteroidales</taxon>
        <taxon>Bacteroidaceae</taxon>
        <taxon>Bacteroides</taxon>
    </lineage>
</organism>
<evidence type="ECO:0000256" key="1">
    <source>
        <dbReference type="SAM" id="MobiDB-lite"/>
    </source>
</evidence>
<feature type="chain" id="PRO_5019086486" description="Flavodoxin-like domain-containing protein" evidence="2">
    <location>
        <begin position="20"/>
        <end position="225"/>
    </location>
</feature>
<dbReference type="Pfam" id="PF12682">
    <property type="entry name" value="Flavodoxin_4"/>
    <property type="match status" value="1"/>
</dbReference>
<reference evidence="4 5" key="1">
    <citation type="submission" date="2018-10" db="EMBL/GenBank/DDBJ databases">
        <title>Draft Genome Sequence of Bacteroides sp. KCTC 15687.</title>
        <authorList>
            <person name="Yu S.Y."/>
            <person name="Kim J.S."/>
            <person name="Oh B.S."/>
            <person name="Park S.H."/>
            <person name="Kang S.W."/>
            <person name="Park J.E."/>
            <person name="Choi S.H."/>
            <person name="Han K.I."/>
            <person name="Lee K.C."/>
            <person name="Eom M.K."/>
            <person name="Suh M.K."/>
            <person name="Lee D.H."/>
            <person name="Yoon H."/>
            <person name="Kim B."/>
            <person name="Yang S.J."/>
            <person name="Lee J.S."/>
            <person name="Lee J.H."/>
        </authorList>
    </citation>
    <scope>NUCLEOTIDE SEQUENCE [LARGE SCALE GENOMIC DNA]</scope>
    <source>
        <strain evidence="4 5">KCTC 15687</strain>
    </source>
</reference>
<comment type="caution">
    <text evidence="4">The sequence shown here is derived from an EMBL/GenBank/DDBJ whole genome shotgun (WGS) entry which is preliminary data.</text>
</comment>
<evidence type="ECO:0000259" key="3">
    <source>
        <dbReference type="Pfam" id="PF12682"/>
    </source>
</evidence>
<gene>
    <name evidence="4" type="ORF">KGMB02408_07930</name>
</gene>
<dbReference type="PANTHER" id="PTHR39201">
    <property type="entry name" value="EXPORTED PROTEIN-RELATED"/>
    <property type="match status" value="1"/>
</dbReference>
<dbReference type="SUPFAM" id="SSF52218">
    <property type="entry name" value="Flavoproteins"/>
    <property type="match status" value="1"/>
</dbReference>
<evidence type="ECO:0000256" key="2">
    <source>
        <dbReference type="SAM" id="SignalP"/>
    </source>
</evidence>